<dbReference type="InterPro" id="IPR044000">
    <property type="entry name" value="Phage_tube_2"/>
</dbReference>
<evidence type="ECO:0000313" key="2">
    <source>
        <dbReference type="Proteomes" id="UP000192917"/>
    </source>
</evidence>
<dbReference type="Proteomes" id="UP000192917">
    <property type="component" value="Unassembled WGS sequence"/>
</dbReference>
<accession>A0A1Y6CR64</accession>
<dbReference type="AlphaFoldDB" id="A0A1Y6CR64"/>
<keyword evidence="2" id="KW-1185">Reference proteome</keyword>
<sequence length="310" mass="33358">MANRYWRKKALISKIETTYGTDPTPTGATDAILAHDINLRPLQSQKVERPHDTPFFGSRPAILTNVHVALSFGVEIAGAGTAGDAPAYGPLLRACGLAETLTATTDAQYDPVSTGIESVGNYLNIDGVQQKILGYRANLQMSFRPSALSTFTFDGLGLFTTPTDTAAPIVDVSGFQVPVPVSDANTDFTVNGVAVPMEELTFDFGNQVNAIFRVGEEKVSIVDRKVSGSMLVKADTLAIFDPFTIARNRTQVPIQVVHGITAGNIVQVDADLCELDEPQYQESNGEVMYRIPFMAVPSDAGDDEIKITVK</sequence>
<dbReference type="RefSeq" id="WP_085127071.1">
    <property type="nucleotide sequence ID" value="NZ_FWZX01000048.1"/>
</dbReference>
<dbReference type="EMBL" id="FWZX01000048">
    <property type="protein sequence ID" value="SMF83073.1"/>
    <property type="molecule type" value="Genomic_DNA"/>
</dbReference>
<name>A0A1Y6CR64_9PROT</name>
<organism evidence="1 2">
    <name type="scientific">Tistlia consotensis USBA 355</name>
    <dbReference type="NCBI Taxonomy" id="560819"/>
    <lineage>
        <taxon>Bacteria</taxon>
        <taxon>Pseudomonadati</taxon>
        <taxon>Pseudomonadota</taxon>
        <taxon>Alphaproteobacteria</taxon>
        <taxon>Rhodospirillales</taxon>
        <taxon>Rhodovibrionaceae</taxon>
        <taxon>Tistlia</taxon>
    </lineage>
</organism>
<protein>
    <submittedName>
        <fullName evidence="1">Uncharacterized protein</fullName>
    </submittedName>
</protein>
<proteinExistence type="predicted"/>
<dbReference type="Pfam" id="PF18906">
    <property type="entry name" value="Phage_tube_2"/>
    <property type="match status" value="1"/>
</dbReference>
<evidence type="ECO:0000313" key="1">
    <source>
        <dbReference type="EMBL" id="SMF83073.1"/>
    </source>
</evidence>
<reference evidence="1 2" key="1">
    <citation type="submission" date="2017-04" db="EMBL/GenBank/DDBJ databases">
        <authorList>
            <person name="Afonso C.L."/>
            <person name="Miller P.J."/>
            <person name="Scott M.A."/>
            <person name="Spackman E."/>
            <person name="Goraichik I."/>
            <person name="Dimitrov K.M."/>
            <person name="Suarez D.L."/>
            <person name="Swayne D.E."/>
        </authorList>
    </citation>
    <scope>NUCLEOTIDE SEQUENCE [LARGE SCALE GENOMIC DNA]</scope>
    <source>
        <strain evidence="1 2">USBA 355</strain>
    </source>
</reference>
<gene>
    <name evidence="1" type="ORF">SAMN05428998_14846</name>
</gene>
<dbReference type="STRING" id="560819.SAMN05428998_14846"/>